<keyword evidence="2" id="KW-0472">Membrane</keyword>
<accession>A0A176WC39</accession>
<keyword evidence="2" id="KW-0812">Transmembrane</keyword>
<comment type="caution">
    <text evidence="3">The sequence shown here is derived from an EMBL/GenBank/DDBJ whole genome shotgun (WGS) entry which is preliminary data.</text>
</comment>
<evidence type="ECO:0000256" key="2">
    <source>
        <dbReference type="SAM" id="Phobius"/>
    </source>
</evidence>
<evidence type="ECO:0000313" key="3">
    <source>
        <dbReference type="EMBL" id="OAE30213.1"/>
    </source>
</evidence>
<dbReference type="EMBL" id="LVLJ01001351">
    <property type="protein sequence ID" value="OAE30213.1"/>
    <property type="molecule type" value="Genomic_DNA"/>
</dbReference>
<dbReference type="Proteomes" id="UP000077202">
    <property type="component" value="Unassembled WGS sequence"/>
</dbReference>
<protein>
    <submittedName>
        <fullName evidence="3">Uncharacterized protein</fullName>
    </submittedName>
</protein>
<feature type="compositionally biased region" description="Polar residues" evidence="1">
    <location>
        <begin position="29"/>
        <end position="41"/>
    </location>
</feature>
<keyword evidence="4" id="KW-1185">Reference proteome</keyword>
<feature type="region of interest" description="Disordered" evidence="1">
    <location>
        <begin position="1"/>
        <end position="82"/>
    </location>
</feature>
<feature type="compositionally biased region" description="Basic and acidic residues" evidence="1">
    <location>
        <begin position="1"/>
        <end position="20"/>
    </location>
</feature>
<feature type="transmembrane region" description="Helical" evidence="2">
    <location>
        <begin position="252"/>
        <end position="270"/>
    </location>
</feature>
<evidence type="ECO:0000256" key="1">
    <source>
        <dbReference type="SAM" id="MobiDB-lite"/>
    </source>
</evidence>
<feature type="compositionally biased region" description="Polar residues" evidence="1">
    <location>
        <begin position="405"/>
        <end position="430"/>
    </location>
</feature>
<reference evidence="3" key="1">
    <citation type="submission" date="2016-03" db="EMBL/GenBank/DDBJ databases">
        <title>Mechanisms controlling the formation of the plant cell surface in tip-growing cells are functionally conserved among land plants.</title>
        <authorList>
            <person name="Honkanen S."/>
            <person name="Jones V.A."/>
            <person name="Morieri G."/>
            <person name="Champion C."/>
            <person name="Hetherington A.J."/>
            <person name="Kelly S."/>
            <person name="Saint-Marcoux D."/>
            <person name="Proust H."/>
            <person name="Prescott H."/>
            <person name="Dolan L."/>
        </authorList>
    </citation>
    <scope>NUCLEOTIDE SEQUENCE [LARGE SCALE GENOMIC DNA]</scope>
    <source>
        <tissue evidence="3">Whole gametophyte</tissue>
    </source>
</reference>
<dbReference type="AlphaFoldDB" id="A0A176WC39"/>
<feature type="transmembrane region" description="Helical" evidence="2">
    <location>
        <begin position="276"/>
        <end position="295"/>
    </location>
</feature>
<organism evidence="3 4">
    <name type="scientific">Marchantia polymorpha subsp. ruderalis</name>
    <dbReference type="NCBI Taxonomy" id="1480154"/>
    <lineage>
        <taxon>Eukaryota</taxon>
        <taxon>Viridiplantae</taxon>
        <taxon>Streptophyta</taxon>
        <taxon>Embryophyta</taxon>
        <taxon>Marchantiophyta</taxon>
        <taxon>Marchantiopsida</taxon>
        <taxon>Marchantiidae</taxon>
        <taxon>Marchantiales</taxon>
        <taxon>Marchantiaceae</taxon>
        <taxon>Marchantia</taxon>
    </lineage>
</organism>
<sequence>MFRDEREERREEMERRRQGIEEPDPWYGHTSTDVTHSTVASVPSHARQDGPVPCFNRSASDVTSQNDGRPNSPAHGDYYYGRTDTDVTRHLQVPVPKFVNPYGQNNRRKKGHITPERAHAYDGRAFDLMHPLGTHRPFPLSDLYFHGVAIAPRDASCVRRATTARRCCITTSEARARAGRGCNSLNPPPSARSTARPCARSTTGCRVTASARGALRATAAAGPDFLDRRRGISNFEFRISSRSRPSSPRRRHHLLVICFVFVFVFFDFCTDAVSDVSAYIILRALSSFGLVFRVLRKRNNLICRPSLSVQINIVEWNQYRMVLQRHDTLGFPYDINAEKRRAAEERYNTEFHIKKRPWLHPNQNYWNKELEIVREKELKKRRNFHKRIKSAPPIGRKTDAKSIKKSSQGADGSTTSHDQPPTHDASGSNNFLEDREEISKKAETQDGTQTQEDLEITESVHNDDAAILALTPVQTTTFTNKPLKKSSSLSDLDILIDQLPESVKKFFNWN</sequence>
<feature type="region of interest" description="Disordered" evidence="1">
    <location>
        <begin position="383"/>
        <end position="430"/>
    </location>
</feature>
<gene>
    <name evidence="3" type="ORF">AXG93_4295s1690</name>
</gene>
<evidence type="ECO:0000313" key="4">
    <source>
        <dbReference type="Proteomes" id="UP000077202"/>
    </source>
</evidence>
<name>A0A176WC39_MARPO</name>
<feature type="compositionally biased region" description="Polar residues" evidence="1">
    <location>
        <begin position="57"/>
        <end position="69"/>
    </location>
</feature>
<keyword evidence="2" id="KW-1133">Transmembrane helix</keyword>
<proteinExistence type="predicted"/>